<dbReference type="EMBL" id="AP018929">
    <property type="protein sequence ID" value="BBG23207.1"/>
    <property type="molecule type" value="Genomic_DNA"/>
</dbReference>
<organism evidence="2 4">
    <name type="scientific">Sulfuracidifex tepidarius</name>
    <dbReference type="NCBI Taxonomy" id="1294262"/>
    <lineage>
        <taxon>Archaea</taxon>
        <taxon>Thermoproteota</taxon>
        <taxon>Thermoprotei</taxon>
        <taxon>Sulfolobales</taxon>
        <taxon>Sulfolobaceae</taxon>
        <taxon>Sulfuracidifex</taxon>
    </lineage>
</organism>
<dbReference type="RefSeq" id="WP_232048976.1">
    <property type="nucleotide sequence ID" value="NZ_AP018929.1"/>
</dbReference>
<name>A0A510E0C4_9CREN</name>
<accession>A0A510DST7</accession>
<protein>
    <submittedName>
        <fullName evidence="2">Uncharacterized protein</fullName>
    </submittedName>
</protein>
<keyword evidence="3" id="KW-1185">Reference proteome</keyword>
<dbReference type="Proteomes" id="UP000322983">
    <property type="component" value="Chromosome"/>
</dbReference>
<reference evidence="4" key="1">
    <citation type="submission" date="2018-09" db="EMBL/GenBank/DDBJ databases">
        <title>Complete Genome Sequencing of Sulfolobus sp. JCM 16834.</title>
        <authorList>
            <person name="Kato S."/>
            <person name="Itoh T."/>
            <person name="Ohkuma M."/>
        </authorList>
    </citation>
    <scope>NUCLEOTIDE SEQUENCE [LARGE SCALE GENOMIC DNA]</scope>
    <source>
        <strain evidence="4">IC-007</strain>
    </source>
</reference>
<accession>A0A510E0C4</accession>
<dbReference type="AlphaFoldDB" id="A0A510E0C4"/>
<proteinExistence type="predicted"/>
<gene>
    <name evidence="1" type="ORF">IC006_0491</name>
    <name evidence="2" type="ORF">IC007_0450</name>
</gene>
<reference evidence="2 3" key="2">
    <citation type="journal article" date="2020" name="Int. J. Syst. Evol. Microbiol.">
        <title>Sulfuracidifex tepidarius gen. nov., sp. nov. and transfer of Sulfolobus metallicus Huber and Stetter 1992 to the genus Sulfuracidifex as Sulfuracidifex metallicus comb. nov.</title>
        <authorList>
            <person name="Itoh T."/>
            <person name="Miura T."/>
            <person name="Sakai H.D."/>
            <person name="Kato S."/>
            <person name="Ohkuma M."/>
            <person name="Takashina T."/>
        </authorList>
    </citation>
    <scope>NUCLEOTIDE SEQUENCE</scope>
    <source>
        <strain evidence="1 3">IC-006</strain>
        <strain evidence="2">IC-007</strain>
    </source>
</reference>
<sequence length="137" mass="15625">MQFGISSTELQTNITISNNIYTIILIGISEKDALELLKRYATDDCINEIKKFIDIKNLASLVLWLLNTFNWIRISSIDLAEDIESSQPLFVEIHLDNCGWDEWKEIARSTKDTLNREGIHDIASKVIIVCDQAIQAI</sequence>
<evidence type="ECO:0000313" key="4">
    <source>
        <dbReference type="Proteomes" id="UP000325030"/>
    </source>
</evidence>
<evidence type="ECO:0000313" key="2">
    <source>
        <dbReference type="EMBL" id="BBG25945.1"/>
    </source>
</evidence>
<dbReference type="EMBL" id="AP018930">
    <property type="protein sequence ID" value="BBG25945.1"/>
    <property type="molecule type" value="Genomic_DNA"/>
</dbReference>
<dbReference type="Proteomes" id="UP000325030">
    <property type="component" value="Chromosome"/>
</dbReference>
<evidence type="ECO:0000313" key="3">
    <source>
        <dbReference type="Proteomes" id="UP000322983"/>
    </source>
</evidence>
<dbReference type="KEGG" id="step:IC006_0491"/>
<dbReference type="GeneID" id="41714344"/>
<evidence type="ECO:0000313" key="1">
    <source>
        <dbReference type="EMBL" id="BBG23207.1"/>
    </source>
</evidence>